<dbReference type="Proteomes" id="UP001154282">
    <property type="component" value="Unassembled WGS sequence"/>
</dbReference>
<proteinExistence type="predicted"/>
<reference evidence="1" key="1">
    <citation type="submission" date="2022-08" db="EMBL/GenBank/DDBJ databases">
        <authorList>
            <person name="Gutierrez-Valencia J."/>
        </authorList>
    </citation>
    <scope>NUCLEOTIDE SEQUENCE</scope>
</reference>
<evidence type="ECO:0000313" key="1">
    <source>
        <dbReference type="EMBL" id="CAI0561066.1"/>
    </source>
</evidence>
<comment type="caution">
    <text evidence="1">The sequence shown here is derived from an EMBL/GenBank/DDBJ whole genome shotgun (WGS) entry which is preliminary data.</text>
</comment>
<name>A0AAV0RVH3_9ROSI</name>
<gene>
    <name evidence="1" type="ORF">LITE_LOCUS49921</name>
</gene>
<evidence type="ECO:0000313" key="2">
    <source>
        <dbReference type="Proteomes" id="UP001154282"/>
    </source>
</evidence>
<dbReference type="EMBL" id="CAMGYJ010000011">
    <property type="protein sequence ID" value="CAI0561066.1"/>
    <property type="molecule type" value="Genomic_DNA"/>
</dbReference>
<protein>
    <submittedName>
        <fullName evidence="1">Uncharacterized protein</fullName>
    </submittedName>
</protein>
<organism evidence="1 2">
    <name type="scientific">Linum tenue</name>
    <dbReference type="NCBI Taxonomy" id="586396"/>
    <lineage>
        <taxon>Eukaryota</taxon>
        <taxon>Viridiplantae</taxon>
        <taxon>Streptophyta</taxon>
        <taxon>Embryophyta</taxon>
        <taxon>Tracheophyta</taxon>
        <taxon>Spermatophyta</taxon>
        <taxon>Magnoliopsida</taxon>
        <taxon>eudicotyledons</taxon>
        <taxon>Gunneridae</taxon>
        <taxon>Pentapetalae</taxon>
        <taxon>rosids</taxon>
        <taxon>fabids</taxon>
        <taxon>Malpighiales</taxon>
        <taxon>Linaceae</taxon>
        <taxon>Linum</taxon>
    </lineage>
</organism>
<feature type="non-terminal residue" evidence="1">
    <location>
        <position position="1"/>
    </location>
</feature>
<dbReference type="AlphaFoldDB" id="A0AAV0RVH3"/>
<sequence>ETWGLSSDLRVWSIWISDQVSPGGDGVPTGLKLLLVFRGGDIRVDSAVLKHQARRISSSTPRSERRCFEYSLTGISGALWEGGDWRSQRQDM</sequence>
<keyword evidence="2" id="KW-1185">Reference proteome</keyword>
<accession>A0AAV0RVH3</accession>